<evidence type="ECO:0000256" key="5">
    <source>
        <dbReference type="ARBA" id="ARBA00022692"/>
    </source>
</evidence>
<evidence type="ECO:0000259" key="12">
    <source>
        <dbReference type="Pfam" id="PF02163"/>
    </source>
</evidence>
<dbReference type="AlphaFoldDB" id="A0A095Z801"/>
<dbReference type="RefSeq" id="WP_037327037.1">
    <property type="nucleotide sequence ID" value="NZ_JRMW01000027.1"/>
</dbReference>
<comment type="cofactor">
    <cofactor evidence="1">
        <name>Zn(2+)</name>
        <dbReference type="ChEBI" id="CHEBI:29105"/>
    </cofactor>
</comment>
<sequence length="339" mass="37107">MRIVLAVVLFLLLIVFHEFGHFIVAKKSGIKVNEFAVGMGPLIYSRKKGETKYSFRLIPIGGYCAMEGEDDESSDPRSFDNAPAFKRFLTILAGPVANLIIAIVVFTIVGLISGIITTKIGSFTENSPAQEAGMEVGDEIRKVGDRDIKDFADISAGISDFYKDKDYKKPLTVEYFRESSDTVTAVDLKVEVKDDHAYIGIMPARRSPNILEAVGLGFGETWKNVKMIFVILGRLFTGKLAFGALSGPVGVLKEIGNQAQNGLANLLYFLAYISVNLAVFNLLPIPALDGSKLLTSGIEIITGKKINKKIEEKVTMVGFFILLGLILVVSIKDIVNLFR</sequence>
<keyword evidence="7" id="KW-0862">Zinc</keyword>
<keyword evidence="9 13" id="KW-0482">Metalloprotease</keyword>
<evidence type="ECO:0000256" key="9">
    <source>
        <dbReference type="ARBA" id="ARBA00023049"/>
    </source>
</evidence>
<feature type="transmembrane region" description="Helical" evidence="11">
    <location>
        <begin position="88"/>
        <end position="112"/>
    </location>
</feature>
<comment type="similarity">
    <text evidence="3">Belongs to the peptidase M50B family.</text>
</comment>
<evidence type="ECO:0000256" key="8">
    <source>
        <dbReference type="ARBA" id="ARBA00022989"/>
    </source>
</evidence>
<dbReference type="InterPro" id="IPR008915">
    <property type="entry name" value="Peptidase_M50"/>
</dbReference>
<evidence type="ECO:0000256" key="11">
    <source>
        <dbReference type="SAM" id="Phobius"/>
    </source>
</evidence>
<name>A0A095Z801_9FIRM</name>
<dbReference type="InterPro" id="IPR004387">
    <property type="entry name" value="Pept_M50_Zn"/>
</dbReference>
<evidence type="ECO:0000256" key="2">
    <source>
        <dbReference type="ARBA" id="ARBA00004141"/>
    </source>
</evidence>
<evidence type="ECO:0000313" key="14">
    <source>
        <dbReference type="Proteomes" id="UP000029579"/>
    </source>
</evidence>
<dbReference type="GO" id="GO:0006508">
    <property type="term" value="P:proteolysis"/>
    <property type="evidence" value="ECO:0007669"/>
    <property type="project" value="UniProtKB-KW"/>
</dbReference>
<dbReference type="InterPro" id="IPR036034">
    <property type="entry name" value="PDZ_sf"/>
</dbReference>
<feature type="transmembrane region" description="Helical" evidence="11">
    <location>
        <begin position="314"/>
        <end position="331"/>
    </location>
</feature>
<evidence type="ECO:0000256" key="7">
    <source>
        <dbReference type="ARBA" id="ARBA00022833"/>
    </source>
</evidence>
<dbReference type="EMBL" id="JRMW01000027">
    <property type="protein sequence ID" value="KGF04614.1"/>
    <property type="molecule type" value="Genomic_DNA"/>
</dbReference>
<keyword evidence="10 11" id="KW-0472">Membrane</keyword>
<evidence type="ECO:0000256" key="1">
    <source>
        <dbReference type="ARBA" id="ARBA00001947"/>
    </source>
</evidence>
<evidence type="ECO:0000313" key="13">
    <source>
        <dbReference type="EMBL" id="KGF04614.1"/>
    </source>
</evidence>
<dbReference type="eggNOG" id="COG0750">
    <property type="taxonomic scope" value="Bacteria"/>
</dbReference>
<dbReference type="GO" id="GO:0004222">
    <property type="term" value="F:metalloendopeptidase activity"/>
    <property type="evidence" value="ECO:0007669"/>
    <property type="project" value="InterPro"/>
</dbReference>
<dbReference type="SUPFAM" id="SSF50156">
    <property type="entry name" value="PDZ domain-like"/>
    <property type="match status" value="1"/>
</dbReference>
<feature type="domain" description="Peptidase M50" evidence="12">
    <location>
        <begin position="6"/>
        <end position="324"/>
    </location>
</feature>
<keyword evidence="6" id="KW-0378">Hydrolase</keyword>
<protein>
    <submittedName>
        <fullName evidence="13">Membrane-associated zinc metalloprotease</fullName>
    </submittedName>
</protein>
<dbReference type="Proteomes" id="UP000029579">
    <property type="component" value="Unassembled WGS sequence"/>
</dbReference>
<accession>A0A095Z801</accession>
<proteinExistence type="inferred from homology"/>
<dbReference type="CDD" id="cd06163">
    <property type="entry name" value="S2P-M50_PDZ_RseP-like"/>
    <property type="match status" value="1"/>
</dbReference>
<evidence type="ECO:0000256" key="6">
    <source>
        <dbReference type="ARBA" id="ARBA00022801"/>
    </source>
</evidence>
<evidence type="ECO:0000256" key="4">
    <source>
        <dbReference type="ARBA" id="ARBA00022670"/>
    </source>
</evidence>
<comment type="subcellular location">
    <subcellularLocation>
        <location evidence="2">Membrane</location>
        <topology evidence="2">Multi-pass membrane protein</topology>
    </subcellularLocation>
</comment>
<dbReference type="Pfam" id="PF02163">
    <property type="entry name" value="Peptidase_M50"/>
    <property type="match status" value="1"/>
</dbReference>
<reference evidence="13 14" key="1">
    <citation type="submission" date="2014-07" db="EMBL/GenBank/DDBJ databases">
        <authorList>
            <person name="McCorrison J."/>
            <person name="Sanka R."/>
            <person name="Torralba M."/>
            <person name="Gillis M."/>
            <person name="Haft D.H."/>
            <person name="Methe B."/>
            <person name="Sutton G."/>
            <person name="Nelson K.E."/>
        </authorList>
    </citation>
    <scope>NUCLEOTIDE SEQUENCE [LARGE SCALE GENOMIC DNA]</scope>
    <source>
        <strain evidence="13 14">S7-1-13</strain>
    </source>
</reference>
<evidence type="ECO:0000256" key="10">
    <source>
        <dbReference type="ARBA" id="ARBA00023136"/>
    </source>
</evidence>
<keyword evidence="8 11" id="KW-1133">Transmembrane helix</keyword>
<dbReference type="Gene3D" id="2.30.42.10">
    <property type="match status" value="1"/>
</dbReference>
<organism evidence="13 14">
    <name type="scientific">Anaerococcus lactolyticus S7-1-13</name>
    <dbReference type="NCBI Taxonomy" id="1284686"/>
    <lineage>
        <taxon>Bacteria</taxon>
        <taxon>Bacillati</taxon>
        <taxon>Bacillota</taxon>
        <taxon>Tissierellia</taxon>
        <taxon>Tissierellales</taxon>
        <taxon>Peptoniphilaceae</taxon>
        <taxon>Anaerococcus</taxon>
    </lineage>
</organism>
<evidence type="ECO:0000256" key="3">
    <source>
        <dbReference type="ARBA" id="ARBA00007931"/>
    </source>
</evidence>
<keyword evidence="4 13" id="KW-0645">Protease</keyword>
<dbReference type="GO" id="GO:0016020">
    <property type="term" value="C:membrane"/>
    <property type="evidence" value="ECO:0007669"/>
    <property type="project" value="UniProtKB-SubCell"/>
</dbReference>
<dbReference type="PANTHER" id="PTHR42837:SF2">
    <property type="entry name" value="MEMBRANE METALLOPROTEASE ARASP2, CHLOROPLASTIC-RELATED"/>
    <property type="match status" value="1"/>
</dbReference>
<dbReference type="OrthoDB" id="9782003at2"/>
<dbReference type="PANTHER" id="PTHR42837">
    <property type="entry name" value="REGULATOR OF SIGMA-E PROTEASE RSEP"/>
    <property type="match status" value="1"/>
</dbReference>
<comment type="caution">
    <text evidence="13">The sequence shown here is derived from an EMBL/GenBank/DDBJ whole genome shotgun (WGS) entry which is preliminary data.</text>
</comment>
<keyword evidence="5 11" id="KW-0812">Transmembrane</keyword>
<gene>
    <name evidence="13" type="ORF">HMPREF1630_03485</name>
</gene>
<feature type="transmembrane region" description="Helical" evidence="11">
    <location>
        <begin position="266"/>
        <end position="283"/>
    </location>
</feature>